<dbReference type="Gene3D" id="3.40.50.300">
    <property type="entry name" value="P-loop containing nucleotide triphosphate hydrolases"/>
    <property type="match status" value="1"/>
</dbReference>
<reference evidence="14 15" key="2">
    <citation type="submission" date="2020-03" db="EMBL/GenBank/DDBJ databases">
        <authorList>
            <person name="Ichikawa N."/>
            <person name="Kimura A."/>
            <person name="Kitahashi Y."/>
            <person name="Uohara A."/>
        </authorList>
    </citation>
    <scope>NUCLEOTIDE SEQUENCE [LARGE SCALE GENOMIC DNA]</scope>
    <source>
        <strain evidence="14 15">NBRC 105367</strain>
    </source>
</reference>
<dbReference type="AlphaFoldDB" id="A0A6F8YZL2"/>
<name>A0A6F8YZL2_9ACTN</name>
<evidence type="ECO:0000313" key="14">
    <source>
        <dbReference type="EMBL" id="BCB91504.1"/>
    </source>
</evidence>
<feature type="domain" description="ABC transmembrane type-1" evidence="13">
    <location>
        <begin position="50"/>
        <end position="331"/>
    </location>
</feature>
<evidence type="ECO:0000256" key="7">
    <source>
        <dbReference type="ARBA" id="ARBA00022840"/>
    </source>
</evidence>
<accession>A0A6F8YZL2</accession>
<evidence type="ECO:0000256" key="10">
    <source>
        <dbReference type="SAM" id="MobiDB-lite"/>
    </source>
</evidence>
<comment type="subcellular location">
    <subcellularLocation>
        <location evidence="1">Cell membrane</location>
        <topology evidence="1">Multi-pass membrane protein</topology>
    </subcellularLocation>
</comment>
<dbReference type="InterPro" id="IPR027417">
    <property type="entry name" value="P-loop_NTPase"/>
</dbReference>
<evidence type="ECO:0000256" key="5">
    <source>
        <dbReference type="ARBA" id="ARBA00022692"/>
    </source>
</evidence>
<sequence length="607" mass="62085">MSDHTELLPTAAPPPTATPLPTSTLLPTATGRQTWAAVRELLRGRRLMAAGAFAVLVAATAAGLLTAPLLGRIVDLVAGGEPASALTTPVVLLAAVAVVQGGLTALGVALVAGLGERMLASLRERFVARALRLPLERVERAGSGDLSARVTADVSIVAEAVRRALPQLARSCLTIVLTLAGLAVLDWRFLLAALLAVPVQAHTVRWYVRRAVPLYAEQRVSVGAQQQQLLDTVGGAATVRAFRLGDRHAGLVTERSAATVTLALRAVRLITRFFGRLNLAEYVGLCAVLVTGFVLVRADAATIGTATAAALYFHNLFNPINVALSLVDDAQVAAAGLARLVGVASLPATPDTATPDTAAPEVAGGSLKAAGLGHSYVPGHPVLRDVDLHVEPGERVALVGASGAGKTTVAKLVAGIHRPTTGTVHLGGVSLDELGPAATGGTVALITQEVHVFAGRLDDDLRLARPGATDAQLRAALDRVGALPWADALPDGLSTVVGEGGHTLTVTQAQQLALARLVLADPPIAVLDEATADAGSAGALVLEEAAAAALAGRTGLVVAHRLTQAATADRIIVLEAGRVVESGTHEALVAASGRYATLWAAWSTARP</sequence>
<dbReference type="Pfam" id="PF00005">
    <property type="entry name" value="ABC_tran"/>
    <property type="match status" value="1"/>
</dbReference>
<keyword evidence="3" id="KW-1003">Cell membrane</keyword>
<dbReference type="FunFam" id="3.40.50.300:FF:001001">
    <property type="entry name" value="Multidrug ABC transporter ATP-binding protein"/>
    <property type="match status" value="1"/>
</dbReference>
<evidence type="ECO:0000259" key="13">
    <source>
        <dbReference type="PROSITE" id="PS50929"/>
    </source>
</evidence>
<dbReference type="SUPFAM" id="SSF52540">
    <property type="entry name" value="P-loop containing nucleoside triphosphate hydrolases"/>
    <property type="match status" value="1"/>
</dbReference>
<dbReference type="EMBL" id="AP022871">
    <property type="protein sequence ID" value="BCB91504.1"/>
    <property type="molecule type" value="Genomic_DNA"/>
</dbReference>
<feature type="domain" description="ABC transporter" evidence="12">
    <location>
        <begin position="367"/>
        <end position="601"/>
    </location>
</feature>
<gene>
    <name evidence="14" type="ORF">Psuf_088170</name>
</gene>
<feature type="transmembrane region" description="Helical" evidence="11">
    <location>
        <begin position="90"/>
        <end position="115"/>
    </location>
</feature>
<reference evidence="14 15" key="1">
    <citation type="submission" date="2020-03" db="EMBL/GenBank/DDBJ databases">
        <title>Whole genome shotgun sequence of Phytohabitans suffuscus NBRC 105367.</title>
        <authorList>
            <person name="Komaki H."/>
            <person name="Tamura T."/>
        </authorList>
    </citation>
    <scope>NUCLEOTIDE SEQUENCE [LARGE SCALE GENOMIC DNA]</scope>
    <source>
        <strain evidence="14 15">NBRC 105367</strain>
    </source>
</reference>
<dbReference type="InterPro" id="IPR039421">
    <property type="entry name" value="Type_1_exporter"/>
</dbReference>
<evidence type="ECO:0000256" key="6">
    <source>
        <dbReference type="ARBA" id="ARBA00022741"/>
    </source>
</evidence>
<keyword evidence="5 11" id="KW-0812">Transmembrane</keyword>
<keyword evidence="2" id="KW-0813">Transport</keyword>
<dbReference type="GO" id="GO:0005886">
    <property type="term" value="C:plasma membrane"/>
    <property type="evidence" value="ECO:0007669"/>
    <property type="project" value="UniProtKB-SubCell"/>
</dbReference>
<evidence type="ECO:0000313" key="15">
    <source>
        <dbReference type="Proteomes" id="UP000503011"/>
    </source>
</evidence>
<evidence type="ECO:0000256" key="9">
    <source>
        <dbReference type="ARBA" id="ARBA00023136"/>
    </source>
</evidence>
<evidence type="ECO:0000256" key="11">
    <source>
        <dbReference type="SAM" id="Phobius"/>
    </source>
</evidence>
<feature type="region of interest" description="Disordered" evidence="10">
    <location>
        <begin position="1"/>
        <end position="26"/>
    </location>
</feature>
<evidence type="ECO:0000259" key="12">
    <source>
        <dbReference type="PROSITE" id="PS50893"/>
    </source>
</evidence>
<evidence type="ECO:0000256" key="4">
    <source>
        <dbReference type="ARBA" id="ARBA00022519"/>
    </source>
</evidence>
<dbReference type="GO" id="GO:0015421">
    <property type="term" value="F:ABC-type oligopeptide transporter activity"/>
    <property type="evidence" value="ECO:0007669"/>
    <property type="project" value="TreeGrafter"/>
</dbReference>
<keyword evidence="9 11" id="KW-0472">Membrane</keyword>
<organism evidence="14 15">
    <name type="scientific">Phytohabitans suffuscus</name>
    <dbReference type="NCBI Taxonomy" id="624315"/>
    <lineage>
        <taxon>Bacteria</taxon>
        <taxon>Bacillati</taxon>
        <taxon>Actinomycetota</taxon>
        <taxon>Actinomycetes</taxon>
        <taxon>Micromonosporales</taxon>
        <taxon>Micromonosporaceae</taxon>
    </lineage>
</organism>
<dbReference type="InterPro" id="IPR003439">
    <property type="entry name" value="ABC_transporter-like_ATP-bd"/>
</dbReference>
<dbReference type="SMART" id="SM00382">
    <property type="entry name" value="AAA"/>
    <property type="match status" value="1"/>
</dbReference>
<dbReference type="SUPFAM" id="SSF90123">
    <property type="entry name" value="ABC transporter transmembrane region"/>
    <property type="match status" value="1"/>
</dbReference>
<dbReference type="GO" id="GO:0005524">
    <property type="term" value="F:ATP binding"/>
    <property type="evidence" value="ECO:0007669"/>
    <property type="project" value="UniProtKB-KW"/>
</dbReference>
<proteinExistence type="predicted"/>
<keyword evidence="8 11" id="KW-1133">Transmembrane helix</keyword>
<dbReference type="InterPro" id="IPR011527">
    <property type="entry name" value="ABC1_TM_dom"/>
</dbReference>
<dbReference type="PROSITE" id="PS50929">
    <property type="entry name" value="ABC_TM1F"/>
    <property type="match status" value="1"/>
</dbReference>
<keyword evidence="7" id="KW-0067">ATP-binding</keyword>
<keyword evidence="6" id="KW-0547">Nucleotide-binding</keyword>
<dbReference type="PANTHER" id="PTHR43394:SF1">
    <property type="entry name" value="ATP-BINDING CASSETTE SUB-FAMILY B MEMBER 10, MITOCHONDRIAL"/>
    <property type="match status" value="1"/>
</dbReference>
<dbReference type="PANTHER" id="PTHR43394">
    <property type="entry name" value="ATP-DEPENDENT PERMEASE MDL1, MITOCHONDRIAL"/>
    <property type="match status" value="1"/>
</dbReference>
<evidence type="ECO:0000256" key="1">
    <source>
        <dbReference type="ARBA" id="ARBA00004651"/>
    </source>
</evidence>
<dbReference type="KEGG" id="psuu:Psuf_088170"/>
<evidence type="ECO:0000256" key="8">
    <source>
        <dbReference type="ARBA" id="ARBA00022989"/>
    </source>
</evidence>
<dbReference type="Pfam" id="PF00664">
    <property type="entry name" value="ABC_membrane"/>
    <property type="match status" value="1"/>
</dbReference>
<feature type="transmembrane region" description="Helical" evidence="11">
    <location>
        <begin position="47"/>
        <end position="70"/>
    </location>
</feature>
<dbReference type="PROSITE" id="PS50893">
    <property type="entry name" value="ABC_TRANSPORTER_2"/>
    <property type="match status" value="1"/>
</dbReference>
<protein>
    <submittedName>
        <fullName evidence="14">Multidrug ABC transporter permease</fullName>
    </submittedName>
</protein>
<evidence type="ECO:0000256" key="2">
    <source>
        <dbReference type="ARBA" id="ARBA00022448"/>
    </source>
</evidence>
<dbReference type="Gene3D" id="1.20.1560.10">
    <property type="entry name" value="ABC transporter type 1, transmembrane domain"/>
    <property type="match status" value="1"/>
</dbReference>
<keyword evidence="15" id="KW-1185">Reference proteome</keyword>
<evidence type="ECO:0000256" key="3">
    <source>
        <dbReference type="ARBA" id="ARBA00022475"/>
    </source>
</evidence>
<dbReference type="InterPro" id="IPR003593">
    <property type="entry name" value="AAA+_ATPase"/>
</dbReference>
<dbReference type="CDD" id="cd07346">
    <property type="entry name" value="ABC_6TM_exporters"/>
    <property type="match status" value="1"/>
</dbReference>
<dbReference type="GO" id="GO:0016887">
    <property type="term" value="F:ATP hydrolysis activity"/>
    <property type="evidence" value="ECO:0007669"/>
    <property type="project" value="InterPro"/>
</dbReference>
<keyword evidence="4" id="KW-0997">Cell inner membrane</keyword>
<dbReference type="Proteomes" id="UP000503011">
    <property type="component" value="Chromosome"/>
</dbReference>
<dbReference type="InterPro" id="IPR036640">
    <property type="entry name" value="ABC1_TM_sf"/>
</dbReference>